<reference evidence="9 10" key="1">
    <citation type="submission" date="2024-03" db="EMBL/GenBank/DDBJ databases">
        <title>Complete genome of BD2.</title>
        <authorList>
            <person name="Cao G."/>
        </authorList>
    </citation>
    <scope>NUCLEOTIDE SEQUENCE [LARGE SCALE GENOMIC DNA]</scope>
    <source>
        <strain evidence="9 10">BD2</strain>
    </source>
</reference>
<evidence type="ECO:0000256" key="2">
    <source>
        <dbReference type="ARBA" id="ARBA00009347"/>
    </source>
</evidence>
<evidence type="ECO:0000256" key="4">
    <source>
        <dbReference type="ARBA" id="ARBA00022827"/>
    </source>
</evidence>
<dbReference type="InterPro" id="IPR046373">
    <property type="entry name" value="Acyl-CoA_Oxase/DH_mid-dom_sf"/>
</dbReference>
<dbReference type="EMBL" id="CP148074">
    <property type="protein sequence ID" value="WXL24286.1"/>
    <property type="molecule type" value="Genomic_DNA"/>
</dbReference>
<dbReference type="InterPro" id="IPR037069">
    <property type="entry name" value="AcylCoA_DH/ox_N_sf"/>
</dbReference>
<protein>
    <submittedName>
        <fullName evidence="9">Acyl-CoA dehydrogenase family protein</fullName>
    </submittedName>
</protein>
<keyword evidence="4 5" id="KW-0274">FAD</keyword>
<name>A0ABZ2RB79_ECTME</name>
<dbReference type="InterPro" id="IPR013786">
    <property type="entry name" value="AcylCoA_DH/ox_N"/>
</dbReference>
<evidence type="ECO:0000313" key="10">
    <source>
        <dbReference type="Proteomes" id="UP001476583"/>
    </source>
</evidence>
<evidence type="ECO:0000256" key="5">
    <source>
        <dbReference type="RuleBase" id="RU362125"/>
    </source>
</evidence>
<dbReference type="InterPro" id="IPR009100">
    <property type="entry name" value="AcylCoA_DH/oxidase_NM_dom_sf"/>
</dbReference>
<dbReference type="Pfam" id="PF02771">
    <property type="entry name" value="Acyl-CoA_dh_N"/>
    <property type="match status" value="1"/>
</dbReference>
<dbReference type="PIRSF" id="PIRSF016578">
    <property type="entry name" value="HsaA"/>
    <property type="match status" value="1"/>
</dbReference>
<feature type="domain" description="Acyl-CoA oxidase/dehydrogenase middle" evidence="7">
    <location>
        <begin position="121"/>
        <end position="217"/>
    </location>
</feature>
<evidence type="ECO:0000259" key="8">
    <source>
        <dbReference type="Pfam" id="PF02771"/>
    </source>
</evidence>
<organism evidence="9 10">
    <name type="scientific">Ectopseudomonas mendocina</name>
    <name type="common">Pseudomonas mendocina</name>
    <dbReference type="NCBI Taxonomy" id="300"/>
    <lineage>
        <taxon>Bacteria</taxon>
        <taxon>Pseudomonadati</taxon>
        <taxon>Pseudomonadota</taxon>
        <taxon>Gammaproteobacteria</taxon>
        <taxon>Pseudomonadales</taxon>
        <taxon>Pseudomonadaceae</taxon>
        <taxon>Ectopseudomonas</taxon>
    </lineage>
</organism>
<dbReference type="Proteomes" id="UP001476583">
    <property type="component" value="Chromosome"/>
</dbReference>
<keyword evidence="5" id="KW-0560">Oxidoreductase</keyword>
<feature type="domain" description="Acyl-CoA dehydrogenase/oxidase N-terminal" evidence="8">
    <location>
        <begin position="6"/>
        <end position="117"/>
    </location>
</feature>
<dbReference type="InterPro" id="IPR009075">
    <property type="entry name" value="AcylCo_DH/oxidase_C"/>
</dbReference>
<dbReference type="InterPro" id="IPR006089">
    <property type="entry name" value="Acyl-CoA_DH_CS"/>
</dbReference>
<dbReference type="PANTHER" id="PTHR43884">
    <property type="entry name" value="ACYL-COA DEHYDROGENASE"/>
    <property type="match status" value="1"/>
</dbReference>
<dbReference type="Gene3D" id="1.10.540.10">
    <property type="entry name" value="Acyl-CoA dehydrogenase/oxidase, N-terminal domain"/>
    <property type="match status" value="1"/>
</dbReference>
<sequence>MIRDPETLQILLDTIHQFVNETLIPRENEVAETDEMPVDIVEQMKELGLFGLTIPEEYGGLAVTMEEEVNIAFELGRTSPAFRSYIGTNNGIGSIGILLDGTEEQKAKYLPKLAAGEFLSSFCLTEPDSGSDAASLKTTAVRDGDFYVINGTKRFITNAPHAGIFTVMARTNPEIKGAGGISSFIVEAGTPGVTVGKRDHKMGQKGAHTADVIFENVRVPAENLIGGKEGVGFKTAMKVLDKGRLHIAALSVGAAERMLADSLQYAIERKQFGQPIAEFQLIQGMLADSKAELYAARCMVLDAARKRDAGHNVSTEASCAKMFATEMCGRVADRGVQIHGGAGYISEYAIERFYRDVRLFRLYEGTTQIQQVIIARNMIREAQR</sequence>
<dbReference type="SUPFAM" id="SSF47203">
    <property type="entry name" value="Acyl-CoA dehydrogenase C-terminal domain-like"/>
    <property type="match status" value="1"/>
</dbReference>
<proteinExistence type="inferred from homology"/>
<accession>A0ABZ2RB79</accession>
<evidence type="ECO:0000259" key="7">
    <source>
        <dbReference type="Pfam" id="PF02770"/>
    </source>
</evidence>
<dbReference type="Gene3D" id="1.20.140.10">
    <property type="entry name" value="Butyryl-CoA Dehydrogenase, subunit A, domain 3"/>
    <property type="match status" value="1"/>
</dbReference>
<dbReference type="Gene3D" id="2.40.110.10">
    <property type="entry name" value="Butyryl-CoA Dehydrogenase, subunit A, domain 2"/>
    <property type="match status" value="1"/>
</dbReference>
<evidence type="ECO:0000313" key="9">
    <source>
        <dbReference type="EMBL" id="WXL24286.1"/>
    </source>
</evidence>
<keyword evidence="3 5" id="KW-0285">Flavoprotein</keyword>
<evidence type="ECO:0000256" key="3">
    <source>
        <dbReference type="ARBA" id="ARBA00022630"/>
    </source>
</evidence>
<feature type="domain" description="Acyl-CoA dehydrogenase/oxidase C-terminal" evidence="6">
    <location>
        <begin position="231"/>
        <end position="378"/>
    </location>
</feature>
<comment type="similarity">
    <text evidence="2 5">Belongs to the acyl-CoA dehydrogenase family.</text>
</comment>
<dbReference type="InterPro" id="IPR036250">
    <property type="entry name" value="AcylCo_DH-like_C"/>
</dbReference>
<dbReference type="Pfam" id="PF02770">
    <property type="entry name" value="Acyl-CoA_dh_M"/>
    <property type="match status" value="1"/>
</dbReference>
<dbReference type="PROSITE" id="PS00072">
    <property type="entry name" value="ACYL_COA_DH_1"/>
    <property type="match status" value="1"/>
</dbReference>
<comment type="cofactor">
    <cofactor evidence="1 5">
        <name>FAD</name>
        <dbReference type="ChEBI" id="CHEBI:57692"/>
    </cofactor>
</comment>
<keyword evidence="10" id="KW-1185">Reference proteome</keyword>
<dbReference type="SUPFAM" id="SSF56645">
    <property type="entry name" value="Acyl-CoA dehydrogenase NM domain-like"/>
    <property type="match status" value="1"/>
</dbReference>
<dbReference type="InterPro" id="IPR006091">
    <property type="entry name" value="Acyl-CoA_Oxase/DH_mid-dom"/>
</dbReference>
<evidence type="ECO:0000259" key="6">
    <source>
        <dbReference type="Pfam" id="PF00441"/>
    </source>
</evidence>
<dbReference type="PANTHER" id="PTHR43884:SF40">
    <property type="entry name" value="ACYL-COA DEHYDROGENASE"/>
    <property type="match status" value="1"/>
</dbReference>
<dbReference type="PROSITE" id="PS00073">
    <property type="entry name" value="ACYL_COA_DH_2"/>
    <property type="match status" value="1"/>
</dbReference>
<evidence type="ECO:0000256" key="1">
    <source>
        <dbReference type="ARBA" id="ARBA00001974"/>
    </source>
</evidence>
<dbReference type="Pfam" id="PF00441">
    <property type="entry name" value="Acyl-CoA_dh_1"/>
    <property type="match status" value="1"/>
</dbReference>
<gene>
    <name evidence="9" type="ORF">WG219_13205</name>
</gene>